<organism evidence="2 3">
    <name type="scientific">Heterorhabditis bacteriophora</name>
    <name type="common">Entomopathogenic nematode worm</name>
    <dbReference type="NCBI Taxonomy" id="37862"/>
    <lineage>
        <taxon>Eukaryota</taxon>
        <taxon>Metazoa</taxon>
        <taxon>Ecdysozoa</taxon>
        <taxon>Nematoda</taxon>
        <taxon>Chromadorea</taxon>
        <taxon>Rhabditida</taxon>
        <taxon>Rhabditina</taxon>
        <taxon>Rhabditomorpha</taxon>
        <taxon>Strongyloidea</taxon>
        <taxon>Heterorhabditidae</taxon>
        <taxon>Heterorhabditis</taxon>
    </lineage>
</organism>
<keyword evidence="1" id="KW-1133">Transmembrane helix</keyword>
<dbReference type="AlphaFoldDB" id="A0A1I7WJ78"/>
<reference evidence="3" key="1">
    <citation type="submission" date="2016-11" db="UniProtKB">
        <authorList>
            <consortium name="WormBaseParasite"/>
        </authorList>
    </citation>
    <scope>IDENTIFICATION</scope>
</reference>
<dbReference type="WBParaSite" id="Hba_05060">
    <property type="protein sequence ID" value="Hba_05060"/>
    <property type="gene ID" value="Hba_05060"/>
</dbReference>
<name>A0A1I7WJ78_HETBA</name>
<protein>
    <submittedName>
        <fullName evidence="3">Uncharacterized protein</fullName>
    </submittedName>
</protein>
<proteinExistence type="predicted"/>
<evidence type="ECO:0000256" key="1">
    <source>
        <dbReference type="SAM" id="Phobius"/>
    </source>
</evidence>
<sequence length="44" mass="5036">MLPVNCLPMQPRGILGLISCVMFVIYCSLDIICNKLFSFTEFKH</sequence>
<accession>A0A1I7WJ78</accession>
<dbReference type="Proteomes" id="UP000095283">
    <property type="component" value="Unplaced"/>
</dbReference>
<keyword evidence="2" id="KW-1185">Reference proteome</keyword>
<evidence type="ECO:0000313" key="3">
    <source>
        <dbReference type="WBParaSite" id="Hba_05060"/>
    </source>
</evidence>
<evidence type="ECO:0000313" key="2">
    <source>
        <dbReference type="Proteomes" id="UP000095283"/>
    </source>
</evidence>
<feature type="transmembrane region" description="Helical" evidence="1">
    <location>
        <begin position="12"/>
        <end position="33"/>
    </location>
</feature>
<keyword evidence="1" id="KW-0472">Membrane</keyword>
<keyword evidence="1" id="KW-0812">Transmembrane</keyword>